<feature type="coiled-coil region" evidence="8">
    <location>
        <begin position="11"/>
        <end position="48"/>
    </location>
</feature>
<dbReference type="InterPro" id="IPR036510">
    <property type="entry name" value="Ribosomal_bS20_sf"/>
</dbReference>
<evidence type="ECO:0000256" key="2">
    <source>
        <dbReference type="ARBA" id="ARBA00022730"/>
    </source>
</evidence>
<protein>
    <recommendedName>
        <fullName evidence="6 7">Small ribosomal subunit protein bS20</fullName>
    </recommendedName>
</protein>
<dbReference type="Gene3D" id="1.20.58.110">
    <property type="entry name" value="Ribosomal protein S20"/>
    <property type="match status" value="1"/>
</dbReference>
<keyword evidence="5 7" id="KW-0687">Ribonucleoprotein</keyword>
<dbReference type="AlphaFoldDB" id="A0A7V0Z5Y8"/>
<dbReference type="SUPFAM" id="SSF46992">
    <property type="entry name" value="Ribosomal protein S20"/>
    <property type="match status" value="1"/>
</dbReference>
<dbReference type="GO" id="GO:0003735">
    <property type="term" value="F:structural constituent of ribosome"/>
    <property type="evidence" value="ECO:0007669"/>
    <property type="project" value="InterPro"/>
</dbReference>
<sequence>MPIKKRSKSVLKNIRKSRRRYLENLKKKKRLKAAIKKIRKARSKEEALKVFPEVQSIIDKSVQDGIIKKNTAARYKERLAKFIKNKLT</sequence>
<proteinExistence type="inferred from homology"/>
<comment type="similarity">
    <text evidence="1 7">Belongs to the bacterial ribosomal protein bS20 family.</text>
</comment>
<accession>A0A7V0Z5Y8</accession>
<dbReference type="GO" id="GO:0005829">
    <property type="term" value="C:cytosol"/>
    <property type="evidence" value="ECO:0007669"/>
    <property type="project" value="TreeGrafter"/>
</dbReference>
<keyword evidence="8" id="KW-0175">Coiled coil</keyword>
<dbReference type="GO" id="GO:0006412">
    <property type="term" value="P:translation"/>
    <property type="evidence" value="ECO:0007669"/>
    <property type="project" value="UniProtKB-UniRule"/>
</dbReference>
<gene>
    <name evidence="7" type="primary">rpsT</name>
    <name evidence="9" type="ORF">ENP86_06335</name>
</gene>
<evidence type="ECO:0000256" key="6">
    <source>
        <dbReference type="ARBA" id="ARBA00035136"/>
    </source>
</evidence>
<name>A0A7V0Z5Y8_UNCW3</name>
<evidence type="ECO:0000256" key="7">
    <source>
        <dbReference type="HAMAP-Rule" id="MF_00500"/>
    </source>
</evidence>
<evidence type="ECO:0000313" key="9">
    <source>
        <dbReference type="EMBL" id="HDY59154.1"/>
    </source>
</evidence>
<dbReference type="PANTHER" id="PTHR33398:SF1">
    <property type="entry name" value="SMALL RIBOSOMAL SUBUNIT PROTEIN BS20C"/>
    <property type="match status" value="1"/>
</dbReference>
<dbReference type="GO" id="GO:0015935">
    <property type="term" value="C:small ribosomal subunit"/>
    <property type="evidence" value="ECO:0007669"/>
    <property type="project" value="TreeGrafter"/>
</dbReference>
<dbReference type="GO" id="GO:0070181">
    <property type="term" value="F:small ribosomal subunit rRNA binding"/>
    <property type="evidence" value="ECO:0007669"/>
    <property type="project" value="TreeGrafter"/>
</dbReference>
<dbReference type="Pfam" id="PF01649">
    <property type="entry name" value="Ribosomal_S20p"/>
    <property type="match status" value="1"/>
</dbReference>
<evidence type="ECO:0000256" key="1">
    <source>
        <dbReference type="ARBA" id="ARBA00007634"/>
    </source>
</evidence>
<evidence type="ECO:0000256" key="3">
    <source>
        <dbReference type="ARBA" id="ARBA00022884"/>
    </source>
</evidence>
<evidence type="ECO:0000256" key="4">
    <source>
        <dbReference type="ARBA" id="ARBA00022980"/>
    </source>
</evidence>
<evidence type="ECO:0000256" key="8">
    <source>
        <dbReference type="SAM" id="Coils"/>
    </source>
</evidence>
<reference evidence="9" key="1">
    <citation type="journal article" date="2020" name="mSystems">
        <title>Genome- and Community-Level Interaction Insights into Carbon Utilization and Element Cycling Functions of Hydrothermarchaeota in Hydrothermal Sediment.</title>
        <authorList>
            <person name="Zhou Z."/>
            <person name="Liu Y."/>
            <person name="Xu W."/>
            <person name="Pan J."/>
            <person name="Luo Z.H."/>
            <person name="Li M."/>
        </authorList>
    </citation>
    <scope>NUCLEOTIDE SEQUENCE [LARGE SCALE GENOMIC DNA]</scope>
    <source>
        <strain evidence="9">SpSt-258</strain>
    </source>
</reference>
<evidence type="ECO:0000256" key="5">
    <source>
        <dbReference type="ARBA" id="ARBA00023274"/>
    </source>
</evidence>
<dbReference type="NCBIfam" id="TIGR00029">
    <property type="entry name" value="S20"/>
    <property type="match status" value="1"/>
</dbReference>
<dbReference type="PANTHER" id="PTHR33398">
    <property type="entry name" value="30S RIBOSOMAL PROTEIN S20"/>
    <property type="match status" value="1"/>
</dbReference>
<keyword evidence="4 7" id="KW-0689">Ribosomal protein</keyword>
<dbReference type="InterPro" id="IPR002583">
    <property type="entry name" value="Ribosomal_bS20"/>
</dbReference>
<comment type="caution">
    <text evidence="9">The sequence shown here is derived from an EMBL/GenBank/DDBJ whole genome shotgun (WGS) entry which is preliminary data.</text>
</comment>
<dbReference type="HAMAP" id="MF_00500">
    <property type="entry name" value="Ribosomal_bS20"/>
    <property type="match status" value="1"/>
</dbReference>
<keyword evidence="3 7" id="KW-0694">RNA-binding</keyword>
<dbReference type="EMBL" id="DSKY01000015">
    <property type="protein sequence ID" value="HDY59154.1"/>
    <property type="molecule type" value="Genomic_DNA"/>
</dbReference>
<comment type="function">
    <text evidence="7">Binds directly to 16S ribosomal RNA.</text>
</comment>
<organism evidence="9">
    <name type="scientific">candidate division WOR-3 bacterium</name>
    <dbReference type="NCBI Taxonomy" id="2052148"/>
    <lineage>
        <taxon>Bacteria</taxon>
        <taxon>Bacteria division WOR-3</taxon>
    </lineage>
</organism>
<keyword evidence="2 7" id="KW-0699">rRNA-binding</keyword>